<keyword evidence="4" id="KW-1185">Reference proteome</keyword>
<protein>
    <recommendedName>
        <fullName evidence="2">LicD/FKTN/FKRP nucleotidyltransferase domain-containing protein</fullName>
    </recommendedName>
</protein>
<dbReference type="GO" id="GO:0009100">
    <property type="term" value="P:glycoprotein metabolic process"/>
    <property type="evidence" value="ECO:0007669"/>
    <property type="project" value="UniProtKB-ARBA"/>
</dbReference>
<dbReference type="InterPro" id="IPR007074">
    <property type="entry name" value="LicD/FKTN/FKRP_NTP_transf"/>
</dbReference>
<dbReference type="AlphaFoldDB" id="A0A8S3YNQ8"/>
<reference evidence="3" key="1">
    <citation type="submission" date="2021-04" db="EMBL/GenBank/DDBJ databases">
        <authorList>
            <consortium name="Molecular Ecology Group"/>
        </authorList>
    </citation>
    <scope>NUCLEOTIDE SEQUENCE</scope>
</reference>
<evidence type="ECO:0000313" key="4">
    <source>
        <dbReference type="Proteomes" id="UP000678393"/>
    </source>
</evidence>
<organism evidence="3 4">
    <name type="scientific">Candidula unifasciata</name>
    <dbReference type="NCBI Taxonomy" id="100452"/>
    <lineage>
        <taxon>Eukaryota</taxon>
        <taxon>Metazoa</taxon>
        <taxon>Spiralia</taxon>
        <taxon>Lophotrochozoa</taxon>
        <taxon>Mollusca</taxon>
        <taxon>Gastropoda</taxon>
        <taxon>Heterobranchia</taxon>
        <taxon>Euthyneura</taxon>
        <taxon>Panpulmonata</taxon>
        <taxon>Eupulmonata</taxon>
        <taxon>Stylommatophora</taxon>
        <taxon>Helicina</taxon>
        <taxon>Helicoidea</taxon>
        <taxon>Geomitridae</taxon>
        <taxon>Candidula</taxon>
    </lineage>
</organism>
<dbReference type="Proteomes" id="UP000678393">
    <property type="component" value="Unassembled WGS sequence"/>
</dbReference>
<dbReference type="Pfam" id="PF04991">
    <property type="entry name" value="LicD"/>
    <property type="match status" value="1"/>
</dbReference>
<gene>
    <name evidence="3" type="ORF">CUNI_LOCUS4287</name>
</gene>
<keyword evidence="1" id="KW-1133">Transmembrane helix</keyword>
<accession>A0A8S3YNQ8</accession>
<name>A0A8S3YNQ8_9EUPU</name>
<feature type="domain" description="LicD/FKTN/FKRP nucleotidyltransferase" evidence="2">
    <location>
        <begin position="151"/>
        <end position="199"/>
    </location>
</feature>
<dbReference type="OrthoDB" id="419198at2759"/>
<dbReference type="InterPro" id="IPR052942">
    <property type="entry name" value="LPS_cholinephosphotransferase"/>
</dbReference>
<feature type="transmembrane region" description="Helical" evidence="1">
    <location>
        <begin position="21"/>
        <end position="48"/>
    </location>
</feature>
<evidence type="ECO:0000259" key="2">
    <source>
        <dbReference type="Pfam" id="PF04991"/>
    </source>
</evidence>
<sequence length="359" mass="41485">MRVIVWRRSKLSGNFWNILKIALVTLLIVTFVVPLRNIFFSAALPGMWKEHSTFFLLKVVLDYQSLPADGGHLSHSSVIFNINTNKMQERFPLSQQSFQAYYDRVAVLSKLSASDRAARLELEQLQRFKPGMSKHERAISLFTLDVFVSACEAANLTYFLVSGSALGALRHHGIIPWDDDIDIMMNSSEWKMITKVLGNLPDFELYRPRNVQWKFFMKSLPAGNKPFKWPNVDIFFFNEDDTHVWAQTMGAKASLCSKKSDVFPLVRRKFEMWNLPAPRRLHFLVSAEFGQYQSVCKTSYYDHKKNRFSPKHTLATVDCEKLHNVFPFVFRETHKQGVIVEVCKIGEKVLRNITVPLDL</sequence>
<proteinExistence type="predicted"/>
<keyword evidence="1" id="KW-0812">Transmembrane</keyword>
<evidence type="ECO:0000313" key="3">
    <source>
        <dbReference type="EMBL" id="CAG5118729.1"/>
    </source>
</evidence>
<dbReference type="PANTHER" id="PTHR43404:SF1">
    <property type="entry name" value="MNN4P"/>
    <property type="match status" value="1"/>
</dbReference>
<keyword evidence="1" id="KW-0472">Membrane</keyword>
<evidence type="ECO:0000256" key="1">
    <source>
        <dbReference type="SAM" id="Phobius"/>
    </source>
</evidence>
<dbReference type="EMBL" id="CAJHNH020000597">
    <property type="protein sequence ID" value="CAG5118729.1"/>
    <property type="molecule type" value="Genomic_DNA"/>
</dbReference>
<comment type="caution">
    <text evidence="3">The sequence shown here is derived from an EMBL/GenBank/DDBJ whole genome shotgun (WGS) entry which is preliminary data.</text>
</comment>
<dbReference type="PANTHER" id="PTHR43404">
    <property type="entry name" value="LIPOPOLYSACCHARIDE CHOLINEPHOSPHOTRANSFERASE LICD"/>
    <property type="match status" value="1"/>
</dbReference>